<gene>
    <name evidence="1" type="ORF">LFAB_08315</name>
</gene>
<proteinExistence type="predicted"/>
<name>W6T7V4_9LACO</name>
<accession>W6T7V4</accession>
<evidence type="ECO:0000313" key="1">
    <source>
        <dbReference type="EMBL" id="ETY74274.1"/>
    </source>
</evidence>
<protein>
    <submittedName>
        <fullName evidence="1">Uncharacterized protein</fullName>
    </submittedName>
</protein>
<sequence>MLTFLGNPQVIAVPWGVHDTFRIFNFSLAESPESLSNNGITKRQEQVRQHHAFPVSYTGLDVISYFSAD</sequence>
<dbReference type="Proteomes" id="UP000019247">
    <property type="component" value="Unassembled WGS sequence"/>
</dbReference>
<comment type="caution">
    <text evidence="1">The sequence shown here is derived from an EMBL/GenBank/DDBJ whole genome shotgun (WGS) entry which is preliminary data.</text>
</comment>
<dbReference type="PATRIC" id="fig|1400520.3.peg.1633"/>
<dbReference type="RefSeq" id="WP_033613948.1">
    <property type="nucleotide sequence ID" value="NZ_KK036488.1"/>
</dbReference>
<dbReference type="AlphaFoldDB" id="W6T7V4"/>
<dbReference type="EMBL" id="AWWK01000035">
    <property type="protein sequence ID" value="ETY74274.1"/>
    <property type="molecule type" value="Genomic_DNA"/>
</dbReference>
<dbReference type="HOGENOM" id="CLU_2770646_0_0_9"/>
<evidence type="ECO:0000313" key="2">
    <source>
        <dbReference type="Proteomes" id="UP000019247"/>
    </source>
</evidence>
<organism evidence="1 2">
    <name type="scientific">Lactiplantibacillus fabifermentans T30PCM01</name>
    <dbReference type="NCBI Taxonomy" id="1400520"/>
    <lineage>
        <taxon>Bacteria</taxon>
        <taxon>Bacillati</taxon>
        <taxon>Bacillota</taxon>
        <taxon>Bacilli</taxon>
        <taxon>Lactobacillales</taxon>
        <taxon>Lactobacillaceae</taxon>
        <taxon>Lactiplantibacillus</taxon>
    </lineage>
</organism>
<reference evidence="1 2" key="1">
    <citation type="journal article" date="2014" name="Genome Announc.">
        <title>Genome Sequence of Lactobacillus fabifermentans Strain T30PCM01, Isolated from Fermenting Grape Marc.</title>
        <authorList>
            <person name="Treu L."/>
            <person name="Vendramin V."/>
            <person name="Bovo B."/>
            <person name="Giacomini A."/>
            <person name="Corich V."/>
            <person name="Campanaro S."/>
        </authorList>
    </citation>
    <scope>NUCLEOTIDE SEQUENCE [LARGE SCALE GENOMIC DNA]</scope>
    <source>
        <strain evidence="1 2">T30PCM01</strain>
    </source>
</reference>